<evidence type="ECO:0000256" key="4">
    <source>
        <dbReference type="ARBA" id="ARBA00061449"/>
    </source>
</evidence>
<dbReference type="Pfam" id="PF20504">
    <property type="entry name" value="IntS14_C"/>
    <property type="match status" value="1"/>
</dbReference>
<evidence type="ECO:0000256" key="1">
    <source>
        <dbReference type="ARBA" id="ARBA00004123"/>
    </source>
</evidence>
<dbReference type="EMBL" id="VIIS01000867">
    <property type="protein sequence ID" value="KAF0304180.1"/>
    <property type="molecule type" value="Genomic_DNA"/>
</dbReference>
<evidence type="ECO:0000256" key="3">
    <source>
        <dbReference type="ARBA" id="ARBA00023242"/>
    </source>
</evidence>
<feature type="domain" description="VWFA" evidence="5">
    <location>
        <begin position="3"/>
        <end position="119"/>
    </location>
</feature>
<evidence type="ECO:0000259" key="6">
    <source>
        <dbReference type="Pfam" id="PF19435"/>
    </source>
</evidence>
<dbReference type="Pfam" id="PF19435">
    <property type="entry name" value="IntS14_b-barrel"/>
    <property type="match status" value="1"/>
</dbReference>
<evidence type="ECO:0000259" key="7">
    <source>
        <dbReference type="Pfam" id="PF20504"/>
    </source>
</evidence>
<dbReference type="Pfam" id="PF13519">
    <property type="entry name" value="VWA_2"/>
    <property type="match status" value="1"/>
</dbReference>
<dbReference type="PANTHER" id="PTHR13532:SF3">
    <property type="entry name" value="INTEGRATOR COMPLEX SUBUNIT 14"/>
    <property type="match status" value="1"/>
</dbReference>
<dbReference type="PANTHER" id="PTHR13532">
    <property type="match status" value="1"/>
</dbReference>
<name>A0A6A4WKJ5_AMPAM</name>
<dbReference type="AlphaFoldDB" id="A0A6A4WKJ5"/>
<dbReference type="OrthoDB" id="2374335at2759"/>
<dbReference type="GO" id="GO:0034472">
    <property type="term" value="P:snRNA 3'-end processing"/>
    <property type="evidence" value="ECO:0007669"/>
    <property type="project" value="TreeGrafter"/>
</dbReference>
<dbReference type="Gene3D" id="3.40.50.410">
    <property type="entry name" value="von Willebrand factor, type A domain"/>
    <property type="match status" value="1"/>
</dbReference>
<proteinExistence type="inferred from homology"/>
<comment type="caution">
    <text evidence="8">The sequence shown here is derived from an EMBL/GenBank/DDBJ whole genome shotgun (WGS) entry which is preliminary data.</text>
</comment>
<dbReference type="InterPro" id="IPR039841">
    <property type="entry name" value="INTS14"/>
</dbReference>
<feature type="domain" description="Integrator complex subunit 14 beta-barrel" evidence="6">
    <location>
        <begin position="204"/>
        <end position="342"/>
    </location>
</feature>
<dbReference type="InterPro" id="IPR036465">
    <property type="entry name" value="vWFA_dom_sf"/>
</dbReference>
<protein>
    <recommendedName>
        <fullName evidence="2">Integrator complex subunit 14</fullName>
    </recommendedName>
</protein>
<comment type="subcellular location">
    <subcellularLocation>
        <location evidence="1">Nucleus</location>
    </subcellularLocation>
</comment>
<keyword evidence="9" id="KW-1185">Reference proteome</keyword>
<dbReference type="GO" id="GO:0032039">
    <property type="term" value="C:integrator complex"/>
    <property type="evidence" value="ECO:0007669"/>
    <property type="project" value="InterPro"/>
</dbReference>
<reference evidence="8 9" key="1">
    <citation type="submission" date="2019-07" db="EMBL/GenBank/DDBJ databases">
        <title>Draft genome assembly of a fouling barnacle, Amphibalanus amphitrite (Darwin, 1854): The first reference genome for Thecostraca.</title>
        <authorList>
            <person name="Kim W."/>
        </authorList>
    </citation>
    <scope>NUCLEOTIDE SEQUENCE [LARGE SCALE GENOMIC DNA]</scope>
    <source>
        <strain evidence="8">SNU_AA5</strain>
        <tissue evidence="8">Soma without cirri and trophi</tissue>
    </source>
</reference>
<evidence type="ECO:0000313" key="9">
    <source>
        <dbReference type="Proteomes" id="UP000440578"/>
    </source>
</evidence>
<dbReference type="Proteomes" id="UP000440578">
    <property type="component" value="Unassembled WGS sequence"/>
</dbReference>
<evidence type="ECO:0000259" key="5">
    <source>
        <dbReference type="Pfam" id="PF13519"/>
    </source>
</evidence>
<dbReference type="EMBL" id="VIIS01000867">
    <property type="protein sequence ID" value="KAF0304179.1"/>
    <property type="molecule type" value="Genomic_DNA"/>
</dbReference>
<dbReference type="InterPro" id="IPR002035">
    <property type="entry name" value="VWF_A"/>
</dbReference>
<dbReference type="SUPFAM" id="SSF53300">
    <property type="entry name" value="vWA-like"/>
    <property type="match status" value="1"/>
</dbReference>
<keyword evidence="3" id="KW-0539">Nucleus</keyword>
<organism evidence="8 9">
    <name type="scientific">Amphibalanus amphitrite</name>
    <name type="common">Striped barnacle</name>
    <name type="synonym">Balanus amphitrite</name>
    <dbReference type="NCBI Taxonomy" id="1232801"/>
    <lineage>
        <taxon>Eukaryota</taxon>
        <taxon>Metazoa</taxon>
        <taxon>Ecdysozoa</taxon>
        <taxon>Arthropoda</taxon>
        <taxon>Crustacea</taxon>
        <taxon>Multicrustacea</taxon>
        <taxon>Cirripedia</taxon>
        <taxon>Thoracica</taxon>
        <taxon>Thoracicalcarea</taxon>
        <taxon>Balanomorpha</taxon>
        <taxon>Balanoidea</taxon>
        <taxon>Balanidae</taxon>
        <taxon>Amphibalaninae</taxon>
        <taxon>Amphibalanus</taxon>
    </lineage>
</organism>
<dbReference type="InterPro" id="IPR045814">
    <property type="entry name" value="IntS14_b-barrel"/>
</dbReference>
<gene>
    <name evidence="8" type="primary">INTS14_1</name>
    <name evidence="8" type="ORF">FJT64_023964</name>
</gene>
<evidence type="ECO:0000313" key="8">
    <source>
        <dbReference type="EMBL" id="KAF0304180.1"/>
    </source>
</evidence>
<accession>A0A6A4WKJ5</accession>
<feature type="domain" description="Integrator complex subunit 14 C-terminal" evidence="7">
    <location>
        <begin position="381"/>
        <end position="469"/>
    </location>
</feature>
<dbReference type="InterPro" id="IPR046471">
    <property type="entry name" value="IntS14_C"/>
</dbReference>
<evidence type="ECO:0000256" key="2">
    <source>
        <dbReference type="ARBA" id="ARBA00016816"/>
    </source>
</evidence>
<comment type="similarity">
    <text evidence="4">Belongs to the Integrator subunit 14 family.</text>
</comment>
<sequence length="530" mass="57680">MPTVLALDVSLSMSRPVFQQDRSEEPPTVRQLAIKGIHALLNHIHHNCKLEFAALAVYSSMYEILGSFTRDFDQLKSRLASLAEYDKSCVETALLGVKAVVAEEWGSGTACQVIIISDGSLGVGDSSLRQLVAGSRLHLPFSFPCRLDVVLLGERAELERRGAPAAFQRLVELSGGEGAVHTPEPPLSAKSTLALFRRLAETNYAPFSGVLHCGGLSSRVTLCPPPQTYNRTRDFEAVKRTVSPELRICGFLSVADVASPPAFSRHLVLPAPSESGDAPGEPCSEEDENARTACFCVLLHGGLKRENAAALVNVGEDWYGIVYSWADNKKKANLMLSLFEPGTNVLPWLGDFTNLGPAVPGAPSPFPIKVSRKRSYQQTCVTWTRQSGLHSDVQKVLRHARKLPDKTQNFYKELNRLRSAALSFGFYQVLESVAVILERECTLLPGNAHPDCALQLTHAATALRHPEAPSAGQTDPAAQHAVPAGQLSGVTWPGRGELGQWGCCGWVRAVRLSWSCRFVRRVDYHGAVVS</sequence>